<gene>
    <name evidence="11" type="ORF">SAMN05216495_11021</name>
</gene>
<proteinExistence type="predicted"/>
<dbReference type="RefSeq" id="WP_074706493.1">
    <property type="nucleotide sequence ID" value="NZ_CAMEFB010000001.1"/>
</dbReference>
<evidence type="ECO:0000256" key="6">
    <source>
        <dbReference type="ARBA" id="ARBA00022676"/>
    </source>
</evidence>
<comment type="function">
    <text evidence="1">Condensation of UDP-2,3-diacylglucosamine and 2,3-diacylglucosamine-1-phosphate to form lipid A disaccharide, a precursor of lipid A, a phosphorylated glycolipid that anchors the lipopolysaccharide to the outer membrane of the cell.</text>
</comment>
<keyword evidence="8" id="KW-0443">Lipid metabolism</keyword>
<keyword evidence="4" id="KW-0444">Lipid biosynthesis</keyword>
<evidence type="ECO:0000256" key="1">
    <source>
        <dbReference type="ARBA" id="ARBA00002056"/>
    </source>
</evidence>
<evidence type="ECO:0000256" key="4">
    <source>
        <dbReference type="ARBA" id="ARBA00022516"/>
    </source>
</evidence>
<sequence length="378" mass="40858">MTKVFISAGEASGDLHAAALTRAILQQDPTAQVFGMGGDALAAAGGQVVFNYKDYSVMGFVEVLQALPRLLGLKKAFRRLMEEQKPDVFVTVDYPDFNMRVAKEAKKLGIPVFSYIPPSAWAWRRGRAKDVARLATRVACIYPFAAKVYQEAGAAVEFVGNPLVDIVQPTLSPQEAEALVGKRSGHPLVLLLPGSRVKEITGVLPVMLQALPKIRARRPDVEFILQKAPSIDAALLQGILETSPVPVKVVEGHNYDVMTACDAALATSGTVTLEAALCGLPSVICYTASPLSIWIAKHMVYVKYIGLPNILAGKEILPELIQENMTPDHMAAAVLHFLEPETTATVREEMRQAVAKLGQPGAVDRTARLILETAKENP</sequence>
<dbReference type="AlphaFoldDB" id="A0A1H2Y1E3"/>
<dbReference type="GO" id="GO:0005543">
    <property type="term" value="F:phospholipid binding"/>
    <property type="evidence" value="ECO:0007669"/>
    <property type="project" value="TreeGrafter"/>
</dbReference>
<comment type="catalytic activity">
    <reaction evidence="9">
        <text>a lipid X + a UDP-2-N,3-O-bis[(3R)-3-hydroxyacyl]-alpha-D-glucosamine = a lipid A disaccharide + UDP + H(+)</text>
        <dbReference type="Rhea" id="RHEA:67828"/>
        <dbReference type="ChEBI" id="CHEBI:15378"/>
        <dbReference type="ChEBI" id="CHEBI:58223"/>
        <dbReference type="ChEBI" id="CHEBI:137748"/>
        <dbReference type="ChEBI" id="CHEBI:176338"/>
        <dbReference type="ChEBI" id="CHEBI:176343"/>
        <dbReference type="EC" id="2.4.1.182"/>
    </reaction>
</comment>
<dbReference type="Gene3D" id="3.40.50.2000">
    <property type="entry name" value="Glycogen Phosphorylase B"/>
    <property type="match status" value="2"/>
</dbReference>
<reference evidence="11 12" key="1">
    <citation type="submission" date="2016-10" db="EMBL/GenBank/DDBJ databases">
        <authorList>
            <person name="Varghese N."/>
            <person name="Submissions S."/>
        </authorList>
    </citation>
    <scope>NUCLEOTIDE SEQUENCE [LARGE SCALE GENOMIC DNA]</scope>
    <source>
        <strain evidence="11 12">WCC6</strain>
    </source>
</reference>
<dbReference type="GO" id="GO:0016020">
    <property type="term" value="C:membrane"/>
    <property type="evidence" value="ECO:0007669"/>
    <property type="project" value="GOC"/>
</dbReference>
<keyword evidence="7" id="KW-0808">Transferase</keyword>
<keyword evidence="6" id="KW-0328">Glycosyltransferase</keyword>
<protein>
    <recommendedName>
        <fullName evidence="3 10">Lipid-A-disaccharide synthase</fullName>
        <ecNumber evidence="2 10">2.4.1.182</ecNumber>
    </recommendedName>
</protein>
<dbReference type="PANTHER" id="PTHR30372:SF4">
    <property type="entry name" value="LIPID-A-DISACCHARIDE SYNTHASE, MITOCHONDRIAL-RELATED"/>
    <property type="match status" value="1"/>
</dbReference>
<evidence type="ECO:0000256" key="3">
    <source>
        <dbReference type="ARBA" id="ARBA00020902"/>
    </source>
</evidence>
<dbReference type="GO" id="GO:0009245">
    <property type="term" value="P:lipid A biosynthetic process"/>
    <property type="evidence" value="ECO:0007669"/>
    <property type="project" value="UniProtKB-UniRule"/>
</dbReference>
<dbReference type="Pfam" id="PF02684">
    <property type="entry name" value="LpxB"/>
    <property type="match status" value="1"/>
</dbReference>
<evidence type="ECO:0000313" key="12">
    <source>
        <dbReference type="Proteomes" id="UP000182379"/>
    </source>
</evidence>
<evidence type="ECO:0000256" key="8">
    <source>
        <dbReference type="ARBA" id="ARBA00023098"/>
    </source>
</evidence>
<name>A0A1H2Y1E3_ACIFE</name>
<organism evidence="11 12">
    <name type="scientific">Acidaminococcus fermentans</name>
    <dbReference type="NCBI Taxonomy" id="905"/>
    <lineage>
        <taxon>Bacteria</taxon>
        <taxon>Bacillati</taxon>
        <taxon>Bacillota</taxon>
        <taxon>Negativicutes</taxon>
        <taxon>Acidaminococcales</taxon>
        <taxon>Acidaminococcaceae</taxon>
        <taxon>Acidaminococcus</taxon>
    </lineage>
</organism>
<dbReference type="NCBIfam" id="TIGR00215">
    <property type="entry name" value="lpxB"/>
    <property type="match status" value="1"/>
</dbReference>
<evidence type="ECO:0000256" key="7">
    <source>
        <dbReference type="ARBA" id="ARBA00022679"/>
    </source>
</evidence>
<evidence type="ECO:0000256" key="5">
    <source>
        <dbReference type="ARBA" id="ARBA00022556"/>
    </source>
</evidence>
<evidence type="ECO:0000256" key="10">
    <source>
        <dbReference type="NCBIfam" id="TIGR00215"/>
    </source>
</evidence>
<dbReference type="EMBL" id="FNOP01000010">
    <property type="protein sequence ID" value="SDW98967.1"/>
    <property type="molecule type" value="Genomic_DNA"/>
</dbReference>
<accession>A0A1H2Y1E3</accession>
<dbReference type="EC" id="2.4.1.182" evidence="2 10"/>
<dbReference type="Proteomes" id="UP000182379">
    <property type="component" value="Unassembled WGS sequence"/>
</dbReference>
<dbReference type="InterPro" id="IPR003835">
    <property type="entry name" value="Glyco_trans_19"/>
</dbReference>
<dbReference type="PANTHER" id="PTHR30372">
    <property type="entry name" value="LIPID-A-DISACCHARIDE SYNTHASE"/>
    <property type="match status" value="1"/>
</dbReference>
<comment type="caution">
    <text evidence="11">The sequence shown here is derived from an EMBL/GenBank/DDBJ whole genome shotgun (WGS) entry which is preliminary data.</text>
</comment>
<evidence type="ECO:0000313" key="11">
    <source>
        <dbReference type="EMBL" id="SDW98967.1"/>
    </source>
</evidence>
<evidence type="ECO:0000256" key="9">
    <source>
        <dbReference type="ARBA" id="ARBA00048975"/>
    </source>
</evidence>
<evidence type="ECO:0000256" key="2">
    <source>
        <dbReference type="ARBA" id="ARBA00012687"/>
    </source>
</evidence>
<dbReference type="SUPFAM" id="SSF53756">
    <property type="entry name" value="UDP-Glycosyltransferase/glycogen phosphorylase"/>
    <property type="match status" value="1"/>
</dbReference>
<keyword evidence="5" id="KW-0441">Lipid A biosynthesis</keyword>
<dbReference type="GO" id="GO:0008915">
    <property type="term" value="F:lipid-A-disaccharide synthase activity"/>
    <property type="evidence" value="ECO:0007669"/>
    <property type="project" value="UniProtKB-UniRule"/>
</dbReference>